<dbReference type="Proteomes" id="UP000001058">
    <property type="component" value="Unassembled WGS sequence"/>
</dbReference>
<protein>
    <recommendedName>
        <fullName evidence="1">Nucleotidyl transferase domain-containing protein</fullName>
    </recommendedName>
</protein>
<keyword evidence="3" id="KW-1185">Reference proteome</keyword>
<evidence type="ECO:0000259" key="1">
    <source>
        <dbReference type="Pfam" id="PF00483"/>
    </source>
</evidence>
<dbReference type="RefSeq" id="XP_002947999.1">
    <property type="nucleotide sequence ID" value="XM_002947953.1"/>
</dbReference>
<sequence length="284" mass="32137">PITIERPKALLPLVNVPMIEYALEWLAMNNIEETFVFCCAHADLIKRYLSESKWAYSKDMKVTPIVSTNCLSAGEALRLIDQRDLIKGDFVLCSADIVSNMKLAPMLEAHRARRAADKNAIMTLVSVRVSHPPHRRPCRWGPTLSSPPTPPQPSPALAVFSFPCLTTPRPPCQPHSPRRQIRCDLLDTNIAICAPEVLLLFSDNFDYQNIKRDFVSGVLSEEELGNKLHVYELRHHEYGARVHNLRSYDAVSRDLLQCWAFPFVPDTNVFTLGGNPTWGQTSYR</sequence>
<gene>
    <name evidence="2" type="ORF">VOLCADRAFT_57555</name>
</gene>
<dbReference type="GO" id="GO:0003743">
    <property type="term" value="F:translation initiation factor activity"/>
    <property type="evidence" value="ECO:0007669"/>
    <property type="project" value="TreeGrafter"/>
</dbReference>
<dbReference type="KEGG" id="vcn:VOLCADRAFT_57555"/>
<dbReference type="SUPFAM" id="SSF53448">
    <property type="entry name" value="Nucleotide-diphospho-sugar transferases"/>
    <property type="match status" value="1"/>
</dbReference>
<proteinExistence type="predicted"/>
<dbReference type="OrthoDB" id="424572at2759"/>
<reference evidence="2 3" key="1">
    <citation type="journal article" date="2010" name="Science">
        <title>Genomic analysis of organismal complexity in the multicellular green alga Volvox carteri.</title>
        <authorList>
            <person name="Prochnik S.E."/>
            <person name="Umen J."/>
            <person name="Nedelcu A.M."/>
            <person name="Hallmann A."/>
            <person name="Miller S.M."/>
            <person name="Nishii I."/>
            <person name="Ferris P."/>
            <person name="Kuo A."/>
            <person name="Mitros T."/>
            <person name="Fritz-Laylin L.K."/>
            <person name="Hellsten U."/>
            <person name="Chapman J."/>
            <person name="Simakov O."/>
            <person name="Rensing S.A."/>
            <person name="Terry A."/>
            <person name="Pangilinan J."/>
            <person name="Kapitonov V."/>
            <person name="Jurka J."/>
            <person name="Salamov A."/>
            <person name="Shapiro H."/>
            <person name="Schmutz J."/>
            <person name="Grimwood J."/>
            <person name="Lindquist E."/>
            <person name="Lucas S."/>
            <person name="Grigoriev I.V."/>
            <person name="Schmitt R."/>
            <person name="Kirk D."/>
            <person name="Rokhsar D.S."/>
        </authorList>
    </citation>
    <scope>NUCLEOTIDE SEQUENCE [LARGE SCALE GENOMIC DNA]</scope>
    <source>
        <strain evidence="3">f. Nagariensis / Eve</strain>
    </source>
</reference>
<name>D8TNG2_VOLCA</name>
<feature type="domain" description="Nucleotidyl transferase" evidence="1">
    <location>
        <begin position="1"/>
        <end position="125"/>
    </location>
</feature>
<dbReference type="InterPro" id="IPR051956">
    <property type="entry name" value="eIF2B_epsilon"/>
</dbReference>
<dbReference type="InParanoid" id="D8TNG2"/>
<dbReference type="GO" id="GO:0031369">
    <property type="term" value="F:translation initiation factor binding"/>
    <property type="evidence" value="ECO:0007669"/>
    <property type="project" value="TreeGrafter"/>
</dbReference>
<dbReference type="Gene3D" id="3.90.550.10">
    <property type="entry name" value="Spore Coat Polysaccharide Biosynthesis Protein SpsA, Chain A"/>
    <property type="match status" value="1"/>
</dbReference>
<dbReference type="eggNOG" id="KOG1461">
    <property type="taxonomic scope" value="Eukaryota"/>
</dbReference>
<dbReference type="InterPro" id="IPR029044">
    <property type="entry name" value="Nucleotide-diphossugar_trans"/>
</dbReference>
<dbReference type="PANTHER" id="PTHR45887:SF1">
    <property type="entry name" value="TRANSLATION INITIATION FACTOR EIF-2B SUBUNIT EPSILON"/>
    <property type="match status" value="1"/>
</dbReference>
<dbReference type="GO" id="GO:0005851">
    <property type="term" value="C:eukaryotic translation initiation factor 2B complex"/>
    <property type="evidence" value="ECO:0007669"/>
    <property type="project" value="TreeGrafter"/>
</dbReference>
<dbReference type="STRING" id="3068.D8TNG2"/>
<dbReference type="EMBL" id="GL378329">
    <property type="protein sequence ID" value="EFJ50987.1"/>
    <property type="molecule type" value="Genomic_DNA"/>
</dbReference>
<organism evidence="3">
    <name type="scientific">Volvox carteri f. nagariensis</name>
    <dbReference type="NCBI Taxonomy" id="3068"/>
    <lineage>
        <taxon>Eukaryota</taxon>
        <taxon>Viridiplantae</taxon>
        <taxon>Chlorophyta</taxon>
        <taxon>core chlorophytes</taxon>
        <taxon>Chlorophyceae</taxon>
        <taxon>CS clade</taxon>
        <taxon>Chlamydomonadales</taxon>
        <taxon>Volvocaceae</taxon>
        <taxon>Volvox</taxon>
    </lineage>
</organism>
<dbReference type="InterPro" id="IPR005835">
    <property type="entry name" value="NTP_transferase_dom"/>
</dbReference>
<evidence type="ECO:0000313" key="2">
    <source>
        <dbReference type="EMBL" id="EFJ50987.1"/>
    </source>
</evidence>
<evidence type="ECO:0000313" key="3">
    <source>
        <dbReference type="Proteomes" id="UP000001058"/>
    </source>
</evidence>
<dbReference type="Pfam" id="PF00483">
    <property type="entry name" value="NTP_transferase"/>
    <property type="match status" value="1"/>
</dbReference>
<accession>D8TNG2</accession>
<dbReference type="PANTHER" id="PTHR45887">
    <property type="entry name" value="TRANSLATION INITIATION FACTOR EIF-2B SUBUNIT EPSILON"/>
    <property type="match status" value="1"/>
</dbReference>
<dbReference type="GO" id="GO:0005085">
    <property type="term" value="F:guanyl-nucleotide exchange factor activity"/>
    <property type="evidence" value="ECO:0007669"/>
    <property type="project" value="TreeGrafter"/>
</dbReference>
<dbReference type="AlphaFoldDB" id="D8TNG2"/>
<dbReference type="GeneID" id="9621111"/>
<feature type="non-terminal residue" evidence="2">
    <location>
        <position position="1"/>
    </location>
</feature>